<dbReference type="Proteomes" id="UP000785679">
    <property type="component" value="Unassembled WGS sequence"/>
</dbReference>
<keyword evidence="2" id="KW-1185">Reference proteome</keyword>
<name>A0A8J8NUL7_HALGN</name>
<organism evidence="1 2">
    <name type="scientific">Halteria grandinella</name>
    <dbReference type="NCBI Taxonomy" id="5974"/>
    <lineage>
        <taxon>Eukaryota</taxon>
        <taxon>Sar</taxon>
        <taxon>Alveolata</taxon>
        <taxon>Ciliophora</taxon>
        <taxon>Intramacronucleata</taxon>
        <taxon>Spirotrichea</taxon>
        <taxon>Stichotrichia</taxon>
        <taxon>Sporadotrichida</taxon>
        <taxon>Halteriidae</taxon>
        <taxon>Halteria</taxon>
    </lineage>
</organism>
<proteinExistence type="predicted"/>
<evidence type="ECO:0000313" key="1">
    <source>
        <dbReference type="EMBL" id="TNV81014.1"/>
    </source>
</evidence>
<gene>
    <name evidence="1" type="ORF">FGO68_gene2968</name>
</gene>
<evidence type="ECO:0000313" key="2">
    <source>
        <dbReference type="Proteomes" id="UP000785679"/>
    </source>
</evidence>
<reference evidence="1" key="1">
    <citation type="submission" date="2019-06" db="EMBL/GenBank/DDBJ databases">
        <authorList>
            <person name="Zheng W."/>
        </authorList>
    </citation>
    <scope>NUCLEOTIDE SEQUENCE</scope>
    <source>
        <strain evidence="1">QDHG01</strain>
    </source>
</reference>
<sequence>MFNYLYHLGCQILQLHHRKLWKKHSALMELILFQQIYLRLCQSLDLVTQWSNISYWRIRVMQGRTGFLHLFSIQNKYCQHFQFEWPKLLQ</sequence>
<dbReference type="AlphaFoldDB" id="A0A8J8NUL7"/>
<dbReference type="EMBL" id="RRYP01006700">
    <property type="protein sequence ID" value="TNV81014.1"/>
    <property type="molecule type" value="Genomic_DNA"/>
</dbReference>
<protein>
    <submittedName>
        <fullName evidence="1">Uncharacterized protein</fullName>
    </submittedName>
</protein>
<accession>A0A8J8NUL7</accession>
<comment type="caution">
    <text evidence="1">The sequence shown here is derived from an EMBL/GenBank/DDBJ whole genome shotgun (WGS) entry which is preliminary data.</text>
</comment>